<dbReference type="CDD" id="cd00383">
    <property type="entry name" value="trans_reg_C"/>
    <property type="match status" value="1"/>
</dbReference>
<reference evidence="10 11" key="1">
    <citation type="submission" date="2019-03" db="EMBL/GenBank/DDBJ databases">
        <title>Genomic Encyclopedia of Type Strains, Phase IV (KMG-IV): sequencing the most valuable type-strain genomes for metagenomic binning, comparative biology and taxonomic classification.</title>
        <authorList>
            <person name="Goeker M."/>
        </authorList>
    </citation>
    <scope>NUCLEOTIDE SEQUENCE [LARGE SCALE GENOMIC DNA]</scope>
    <source>
        <strain evidence="10 11">DSM 19377</strain>
    </source>
</reference>
<dbReference type="GO" id="GO:0032993">
    <property type="term" value="C:protein-DNA complex"/>
    <property type="evidence" value="ECO:0007669"/>
    <property type="project" value="TreeGrafter"/>
</dbReference>
<dbReference type="GO" id="GO:0005829">
    <property type="term" value="C:cytosol"/>
    <property type="evidence" value="ECO:0007669"/>
    <property type="project" value="TreeGrafter"/>
</dbReference>
<keyword evidence="5" id="KW-0804">Transcription</keyword>
<dbReference type="InterPro" id="IPR011006">
    <property type="entry name" value="CheY-like_superfamily"/>
</dbReference>
<gene>
    <name evidence="10" type="ORF">EV207_12313</name>
</gene>
<keyword evidence="1 6" id="KW-0597">Phosphoprotein</keyword>
<dbReference type="Proteomes" id="UP000295416">
    <property type="component" value="Unassembled WGS sequence"/>
</dbReference>
<dbReference type="InterPro" id="IPR016032">
    <property type="entry name" value="Sig_transdc_resp-reg_C-effctor"/>
</dbReference>
<evidence type="ECO:0000256" key="1">
    <source>
        <dbReference type="ARBA" id="ARBA00022553"/>
    </source>
</evidence>
<dbReference type="InterPro" id="IPR036388">
    <property type="entry name" value="WH-like_DNA-bd_sf"/>
</dbReference>
<evidence type="ECO:0000259" key="9">
    <source>
        <dbReference type="PROSITE" id="PS51755"/>
    </source>
</evidence>
<dbReference type="InterPro" id="IPR039420">
    <property type="entry name" value="WalR-like"/>
</dbReference>
<evidence type="ECO:0000256" key="4">
    <source>
        <dbReference type="ARBA" id="ARBA00023125"/>
    </source>
</evidence>
<evidence type="ECO:0000256" key="3">
    <source>
        <dbReference type="ARBA" id="ARBA00023015"/>
    </source>
</evidence>
<evidence type="ECO:0000256" key="7">
    <source>
        <dbReference type="PROSITE-ProRule" id="PRU01091"/>
    </source>
</evidence>
<accession>A0A4R2NST0</accession>
<evidence type="ECO:0000259" key="8">
    <source>
        <dbReference type="PROSITE" id="PS50110"/>
    </source>
</evidence>
<dbReference type="InterPro" id="IPR001867">
    <property type="entry name" value="OmpR/PhoB-type_DNA-bd"/>
</dbReference>
<dbReference type="GO" id="GO:0006355">
    <property type="term" value="P:regulation of DNA-templated transcription"/>
    <property type="evidence" value="ECO:0007669"/>
    <property type="project" value="InterPro"/>
</dbReference>
<dbReference type="Pfam" id="PF00486">
    <property type="entry name" value="Trans_reg_C"/>
    <property type="match status" value="1"/>
</dbReference>
<dbReference type="PANTHER" id="PTHR48111:SF22">
    <property type="entry name" value="REGULATOR OF RPOS"/>
    <property type="match status" value="1"/>
</dbReference>
<comment type="caution">
    <text evidence="10">The sequence shown here is derived from an EMBL/GenBank/DDBJ whole genome shotgun (WGS) entry which is preliminary data.</text>
</comment>
<dbReference type="PROSITE" id="PS50110">
    <property type="entry name" value="RESPONSE_REGULATORY"/>
    <property type="match status" value="1"/>
</dbReference>
<dbReference type="Gene3D" id="6.10.250.690">
    <property type="match status" value="1"/>
</dbReference>
<organism evidence="10 11">
    <name type="scientific">Scopulibacillus darangshiensis</name>
    <dbReference type="NCBI Taxonomy" id="442528"/>
    <lineage>
        <taxon>Bacteria</taxon>
        <taxon>Bacillati</taxon>
        <taxon>Bacillota</taxon>
        <taxon>Bacilli</taxon>
        <taxon>Bacillales</taxon>
        <taxon>Sporolactobacillaceae</taxon>
        <taxon>Scopulibacillus</taxon>
    </lineage>
</organism>
<keyword evidence="2" id="KW-0902">Two-component regulatory system</keyword>
<dbReference type="FunFam" id="3.40.50.2300:FF:000001">
    <property type="entry name" value="DNA-binding response regulator PhoB"/>
    <property type="match status" value="1"/>
</dbReference>
<dbReference type="AlphaFoldDB" id="A0A4R2NST0"/>
<evidence type="ECO:0000313" key="11">
    <source>
        <dbReference type="Proteomes" id="UP000295416"/>
    </source>
</evidence>
<dbReference type="Pfam" id="PF00072">
    <property type="entry name" value="Response_reg"/>
    <property type="match status" value="1"/>
</dbReference>
<dbReference type="EMBL" id="SLXK01000023">
    <property type="protein sequence ID" value="TCP24842.1"/>
    <property type="molecule type" value="Genomic_DNA"/>
</dbReference>
<feature type="domain" description="OmpR/PhoB-type" evidence="9">
    <location>
        <begin position="135"/>
        <end position="233"/>
    </location>
</feature>
<feature type="domain" description="Response regulatory" evidence="8">
    <location>
        <begin position="10"/>
        <end position="123"/>
    </location>
</feature>
<evidence type="ECO:0000256" key="5">
    <source>
        <dbReference type="ARBA" id="ARBA00023163"/>
    </source>
</evidence>
<feature type="DNA-binding region" description="OmpR/PhoB-type" evidence="7">
    <location>
        <begin position="135"/>
        <end position="233"/>
    </location>
</feature>
<dbReference type="FunFam" id="1.10.10.10:FF:000005">
    <property type="entry name" value="Two-component system response regulator"/>
    <property type="match status" value="1"/>
</dbReference>
<dbReference type="SUPFAM" id="SSF46894">
    <property type="entry name" value="C-terminal effector domain of the bipartite response regulators"/>
    <property type="match status" value="1"/>
</dbReference>
<keyword evidence="11" id="KW-1185">Reference proteome</keyword>
<dbReference type="PROSITE" id="PS51755">
    <property type="entry name" value="OMPR_PHOB"/>
    <property type="match status" value="1"/>
</dbReference>
<evidence type="ECO:0000313" key="10">
    <source>
        <dbReference type="EMBL" id="TCP24842.1"/>
    </source>
</evidence>
<dbReference type="Gene3D" id="3.40.50.2300">
    <property type="match status" value="1"/>
</dbReference>
<dbReference type="Gene3D" id="1.10.10.10">
    <property type="entry name" value="Winged helix-like DNA-binding domain superfamily/Winged helix DNA-binding domain"/>
    <property type="match status" value="1"/>
</dbReference>
<sequence>MGGAKLNPLSILLVEDEENVAQFIELELRHEGYDVTRADDGEAALEFFREGNWDLLLLDWMLPKLDGLEVCRRIRKKSNTPIIILTARGHIGDKIAGLDTGADDYITKPFEIEELLARIRAVTRRNNLNSNPQKGETLQIADLEMDKSRRLVKRNSTVIDLTPREFNLLQFLMEHEGKVLDREWLLSAVWGYDFIGETNVVDVYIRYLRNKLDRNYTPKLIQTVRGVGYVLRPSD</sequence>
<evidence type="ECO:0000256" key="2">
    <source>
        <dbReference type="ARBA" id="ARBA00023012"/>
    </source>
</evidence>
<dbReference type="GO" id="GO:0000976">
    <property type="term" value="F:transcription cis-regulatory region binding"/>
    <property type="evidence" value="ECO:0007669"/>
    <property type="project" value="TreeGrafter"/>
</dbReference>
<keyword evidence="4 7" id="KW-0238">DNA-binding</keyword>
<evidence type="ECO:0000256" key="6">
    <source>
        <dbReference type="PROSITE-ProRule" id="PRU00169"/>
    </source>
</evidence>
<dbReference type="SUPFAM" id="SSF52172">
    <property type="entry name" value="CheY-like"/>
    <property type="match status" value="1"/>
</dbReference>
<name>A0A4R2NST0_9BACL</name>
<dbReference type="SMART" id="SM00448">
    <property type="entry name" value="REC"/>
    <property type="match status" value="1"/>
</dbReference>
<protein>
    <submittedName>
        <fullName evidence="10">DNA-binding response OmpR family regulator</fullName>
    </submittedName>
</protein>
<keyword evidence="3" id="KW-0805">Transcription regulation</keyword>
<dbReference type="InterPro" id="IPR001789">
    <property type="entry name" value="Sig_transdc_resp-reg_receiver"/>
</dbReference>
<feature type="modified residue" description="4-aspartylphosphate" evidence="6">
    <location>
        <position position="59"/>
    </location>
</feature>
<dbReference type="SMART" id="SM00862">
    <property type="entry name" value="Trans_reg_C"/>
    <property type="match status" value="1"/>
</dbReference>
<dbReference type="GO" id="GO:0000156">
    <property type="term" value="F:phosphorelay response regulator activity"/>
    <property type="evidence" value="ECO:0007669"/>
    <property type="project" value="TreeGrafter"/>
</dbReference>
<proteinExistence type="predicted"/>
<dbReference type="PANTHER" id="PTHR48111">
    <property type="entry name" value="REGULATOR OF RPOS"/>
    <property type="match status" value="1"/>
</dbReference>